<dbReference type="PATRIC" id="fig|2746.7.peg.2436"/>
<dbReference type="InterPro" id="IPR019734">
    <property type="entry name" value="TPR_rpt"/>
</dbReference>
<dbReference type="Gene3D" id="1.25.40.10">
    <property type="entry name" value="Tetratricopeptide repeat domain"/>
    <property type="match status" value="1"/>
</dbReference>
<protein>
    <submittedName>
        <fullName evidence="4">Cellulose synthase subunit BcsC</fullName>
    </submittedName>
</protein>
<evidence type="ECO:0000256" key="1">
    <source>
        <dbReference type="ARBA" id="ARBA00022737"/>
    </source>
</evidence>
<evidence type="ECO:0000313" key="5">
    <source>
        <dbReference type="Proteomes" id="UP000092504"/>
    </source>
</evidence>
<accession>A0A1B8P6U2</accession>
<dbReference type="Pfam" id="PF07721">
    <property type="entry name" value="TPR_4"/>
    <property type="match status" value="1"/>
</dbReference>
<dbReference type="NCBIfam" id="TIGR02521">
    <property type="entry name" value="type_IV_pilW"/>
    <property type="match status" value="1"/>
</dbReference>
<dbReference type="InterPro" id="IPR013360">
    <property type="entry name" value="Pilus_4_PilW"/>
</dbReference>
<dbReference type="PROSITE" id="PS50293">
    <property type="entry name" value="TPR_REGION"/>
    <property type="match status" value="1"/>
</dbReference>
<dbReference type="AlphaFoldDB" id="A0A1B8P6U2"/>
<feature type="repeat" description="TPR" evidence="3">
    <location>
        <begin position="42"/>
        <end position="75"/>
    </location>
</feature>
<evidence type="ECO:0000256" key="2">
    <source>
        <dbReference type="ARBA" id="ARBA00022803"/>
    </source>
</evidence>
<dbReference type="InterPro" id="IPR013105">
    <property type="entry name" value="TPR_2"/>
</dbReference>
<dbReference type="GO" id="GO:0042802">
    <property type="term" value="F:identical protein binding"/>
    <property type="evidence" value="ECO:0007669"/>
    <property type="project" value="InterPro"/>
</dbReference>
<comment type="caution">
    <text evidence="4">The sequence shown here is derived from an EMBL/GenBank/DDBJ whole genome shotgun (WGS) entry which is preliminary data.</text>
</comment>
<keyword evidence="2 3" id="KW-0802">TPR repeat</keyword>
<dbReference type="InterPro" id="IPR011990">
    <property type="entry name" value="TPR-like_helical_dom_sf"/>
</dbReference>
<dbReference type="SMART" id="SM00028">
    <property type="entry name" value="TPR"/>
    <property type="match status" value="3"/>
</dbReference>
<dbReference type="PANTHER" id="PTHR45586">
    <property type="entry name" value="TPR REPEAT-CONTAINING PROTEIN PA4667"/>
    <property type="match status" value="1"/>
</dbReference>
<gene>
    <name evidence="4" type="ORF">A8U91_02375</name>
</gene>
<organism evidence="4 5">
    <name type="scientific">Halomonas elongata</name>
    <dbReference type="NCBI Taxonomy" id="2746"/>
    <lineage>
        <taxon>Bacteria</taxon>
        <taxon>Pseudomonadati</taxon>
        <taxon>Pseudomonadota</taxon>
        <taxon>Gammaproteobacteria</taxon>
        <taxon>Oceanospirillales</taxon>
        <taxon>Halomonadaceae</taxon>
        <taxon>Halomonas</taxon>
    </lineage>
</organism>
<reference evidence="4 5" key="1">
    <citation type="submission" date="2016-06" db="EMBL/GenBank/DDBJ databases">
        <title>Genome sequence of halotolerant plant growth promoting strain of Halomonas elongata HEK1 isolated from salterns of Rann of Kutch, Gujarat, India.</title>
        <authorList>
            <person name="Gaba S."/>
            <person name="Singh R.N."/>
            <person name="Abrol S."/>
            <person name="Kaushik R."/>
            <person name="Saxena A.K."/>
        </authorList>
    </citation>
    <scope>NUCLEOTIDE SEQUENCE [LARGE SCALE GENOMIC DNA]</scope>
    <source>
        <strain evidence="4 5">HEK1</strain>
    </source>
</reference>
<dbReference type="InterPro" id="IPR011717">
    <property type="entry name" value="TPR-4"/>
</dbReference>
<dbReference type="Pfam" id="PF14559">
    <property type="entry name" value="TPR_19"/>
    <property type="match status" value="1"/>
</dbReference>
<evidence type="ECO:0000313" key="4">
    <source>
        <dbReference type="EMBL" id="OBX37995.1"/>
    </source>
</evidence>
<dbReference type="SUPFAM" id="SSF48452">
    <property type="entry name" value="TPR-like"/>
    <property type="match status" value="1"/>
</dbReference>
<keyword evidence="1" id="KW-0677">Repeat</keyword>
<dbReference type="Proteomes" id="UP000092504">
    <property type="component" value="Unassembled WGS sequence"/>
</dbReference>
<dbReference type="PROSITE" id="PS51257">
    <property type="entry name" value="PROKAR_LIPOPROTEIN"/>
    <property type="match status" value="1"/>
</dbReference>
<dbReference type="EMBL" id="MAJD01000001">
    <property type="protein sequence ID" value="OBX37995.1"/>
    <property type="molecule type" value="Genomic_DNA"/>
</dbReference>
<sequence>MTGRPSLDGYRQYRIAALLAGAVWLGGCAMRADQPPPDADPAEAYTRLGVAYLARDDLSRASEALDHALKLAPDDAEARQAMAMVHHRRGDDALAEENFRAALRDAPDLTRARNNYAAFLYDQGRIREACQQLQRASEDTHYTNRAQLLVNLGRCQRATGNEAAARASFERALRIDPGRPGSHLHLAELDVAQGRLASAERHLERYRRQAGQDALSARLAEDIARARDDHDRPAISRGTP</sequence>
<dbReference type="PROSITE" id="PS50005">
    <property type="entry name" value="TPR"/>
    <property type="match status" value="2"/>
</dbReference>
<feature type="repeat" description="TPR" evidence="3">
    <location>
        <begin position="146"/>
        <end position="179"/>
    </location>
</feature>
<evidence type="ECO:0000256" key="3">
    <source>
        <dbReference type="PROSITE-ProRule" id="PRU00339"/>
    </source>
</evidence>
<dbReference type="Pfam" id="PF07719">
    <property type="entry name" value="TPR_2"/>
    <property type="match status" value="1"/>
</dbReference>
<dbReference type="PANTHER" id="PTHR45586:SF1">
    <property type="entry name" value="LIPOPOLYSACCHARIDE ASSEMBLY PROTEIN B"/>
    <property type="match status" value="1"/>
</dbReference>
<dbReference type="InterPro" id="IPR051012">
    <property type="entry name" value="CellSynth/LPSAsmb/PSIAsmb"/>
</dbReference>
<name>A0A1B8P6U2_HALEL</name>
<proteinExistence type="predicted"/>